<comment type="caution">
    <text evidence="1">The sequence shown here is derived from an EMBL/GenBank/DDBJ whole genome shotgun (WGS) entry which is preliminary data.</text>
</comment>
<organism evidence="1 2">
    <name type="scientific">Inquilinus ginsengisoli</name>
    <dbReference type="NCBI Taxonomy" id="363840"/>
    <lineage>
        <taxon>Bacteria</taxon>
        <taxon>Pseudomonadati</taxon>
        <taxon>Pseudomonadota</taxon>
        <taxon>Alphaproteobacteria</taxon>
        <taxon>Rhodospirillales</taxon>
        <taxon>Rhodospirillaceae</taxon>
        <taxon>Inquilinus</taxon>
    </lineage>
</organism>
<keyword evidence="2" id="KW-1185">Reference proteome</keyword>
<proteinExistence type="predicted"/>
<dbReference type="Proteomes" id="UP001262410">
    <property type="component" value="Unassembled WGS sequence"/>
</dbReference>
<evidence type="ECO:0000313" key="1">
    <source>
        <dbReference type="EMBL" id="MDR6289989.1"/>
    </source>
</evidence>
<sequence>MPLFPDSSEAQAKGQHVVCAFFVLFAFKSQPIRVWEGDGEIVRGGQTWQGIGHRQDGQGNPLQSIDGLEQAINGTAPQLSLTLSGVDARVVAAAKKDAAADEIEGQPITIWLGFYDATMPGLVELDGLIPIGTWIMQKPSFTATGPIQRTIALPAETLFAQRSRAPFGLLTDRDQQRRFPGDKALEFVPKMVDRTVTWPRF</sequence>
<evidence type="ECO:0000313" key="2">
    <source>
        <dbReference type="Proteomes" id="UP001262410"/>
    </source>
</evidence>
<gene>
    <name evidence="1" type="ORF">E9232_002510</name>
</gene>
<name>A0ABU1JMZ7_9PROT</name>
<dbReference type="EMBL" id="JAVDPW010000004">
    <property type="protein sequence ID" value="MDR6289989.1"/>
    <property type="molecule type" value="Genomic_DNA"/>
</dbReference>
<accession>A0ABU1JMZ7</accession>
<protein>
    <submittedName>
        <fullName evidence="1">Uncharacterized protein</fullName>
    </submittedName>
</protein>
<reference evidence="1 2" key="1">
    <citation type="submission" date="2023-07" db="EMBL/GenBank/DDBJ databases">
        <title>Sorghum-associated microbial communities from plants grown in Nebraska, USA.</title>
        <authorList>
            <person name="Schachtman D."/>
        </authorList>
    </citation>
    <scope>NUCLEOTIDE SEQUENCE [LARGE SCALE GENOMIC DNA]</scope>
    <source>
        <strain evidence="1 2">584</strain>
    </source>
</reference>
<dbReference type="RefSeq" id="WP_309794382.1">
    <property type="nucleotide sequence ID" value="NZ_JAVDPW010000004.1"/>
</dbReference>